<evidence type="ECO:0000313" key="11">
    <source>
        <dbReference type="Proteomes" id="UP000823561"/>
    </source>
</evidence>
<evidence type="ECO:0000256" key="6">
    <source>
        <dbReference type="SAM" id="MobiDB-lite"/>
    </source>
</evidence>
<keyword evidence="2 7" id="KW-0472">Membrane</keyword>
<dbReference type="InterPro" id="IPR002165">
    <property type="entry name" value="Plexin_repeat"/>
</dbReference>
<dbReference type="Gene3D" id="2.130.10.10">
    <property type="entry name" value="YVTN repeat-like/Quinoprotein amine dehydrogenase"/>
    <property type="match status" value="1"/>
</dbReference>
<evidence type="ECO:0000259" key="9">
    <source>
        <dbReference type="PROSITE" id="PS51004"/>
    </source>
</evidence>
<feature type="region of interest" description="Disordered" evidence="6">
    <location>
        <begin position="633"/>
        <end position="673"/>
    </location>
</feature>
<dbReference type="AlphaFoldDB" id="A0AAV6G8Z7"/>
<evidence type="ECO:0000256" key="2">
    <source>
        <dbReference type="ARBA" id="ARBA00023136"/>
    </source>
</evidence>
<feature type="signal peptide" evidence="8">
    <location>
        <begin position="1"/>
        <end position="24"/>
    </location>
</feature>
<proteinExistence type="predicted"/>
<accession>A0AAV6G8Z7</accession>
<dbReference type="GO" id="GO:0045499">
    <property type="term" value="F:chemorepellent activity"/>
    <property type="evidence" value="ECO:0007669"/>
    <property type="project" value="TreeGrafter"/>
</dbReference>
<sequence length="758" mass="83530">MAHVAKFWMAVVIVGLVCITASHGRLTPRISFPIDDNGSSVRVTAHFSDVENATTLLLSDDGATLYVGARDAVLTLNAHQSGVLTLKKKLEWTPPTKDVANCQRRLGSKDTLNCHNYIPVLGLLNATHLYVCGTHAFQPHDTIIDIEMLTHLRKPAVAKGHCPFTPVERNAAISVDGEMYVATISDFMRKTPSVSRFLSRNGRVDVSLDNPVKVLQEPTFISSSAIPGDKKVYFFFTEIGNEYNFMSNKLTVSRVAQVCKDDVGGEYTLQKRWTTFAKAQLVCQRENELPFNILHDIVPLPALEGDSSDGITFYGIFRSQWSLTSGVSAVCAFKLQDIKAAFAGNYRKWSSDRYTPQTEKKVQFGKCGLAKNNTQNLELVKDSFLTEKNVQTMDNRMVLLSPDQTYSRVVCQQTRAANGQAYTVLFLLSESGYLHKVVLLKSGPHIIEEIQVFRSPQTVKNIILSASTGMVFVGSPEGISQVPVSNCSFHQTCAECVLARDPFCGWDPTKGVCVRVSDISLDVQQDVEHGNATEQCKTIVSEKGPKEIELYQELNRLTVLRCPTLSSQSLLTWRFSNNTLLPPAIFLQPGDNSVVFAGSLLTVGRYVCMSVERGFEQTVAIVSVKLRISENNPTTVHTTSQSGKHTPTTTAGKTSPTSEQSPGHTTRTRTYSTTGHTVVTQEPKGYIITTQMENEALNSAGEAVSLKSYHGELVAVSILLALCVLMLVGLFWWHQRSLRRATLGFGQEKDPSLGKVDT</sequence>
<keyword evidence="7" id="KW-1133">Transmembrane helix</keyword>
<dbReference type="PANTHER" id="PTHR11036">
    <property type="entry name" value="SEMAPHORIN"/>
    <property type="match status" value="1"/>
</dbReference>
<keyword evidence="4" id="KW-0325">Glycoprotein</keyword>
<dbReference type="PROSITE" id="PS51004">
    <property type="entry name" value="SEMA"/>
    <property type="match status" value="1"/>
</dbReference>
<name>A0AAV6G8Z7_9TELE</name>
<dbReference type="GO" id="GO:0071526">
    <property type="term" value="P:semaphorin-plexin signaling pathway"/>
    <property type="evidence" value="ECO:0007669"/>
    <property type="project" value="TreeGrafter"/>
</dbReference>
<feature type="chain" id="PRO_5043955537" description="Sema domain-containing protein" evidence="8">
    <location>
        <begin position="25"/>
        <end position="758"/>
    </location>
</feature>
<dbReference type="GO" id="GO:0001755">
    <property type="term" value="P:neural crest cell migration"/>
    <property type="evidence" value="ECO:0007669"/>
    <property type="project" value="TreeGrafter"/>
</dbReference>
<feature type="compositionally biased region" description="Polar residues" evidence="6">
    <location>
        <begin position="633"/>
        <end position="642"/>
    </location>
</feature>
<protein>
    <recommendedName>
        <fullName evidence="9">Sema domain-containing protein</fullName>
    </recommendedName>
</protein>
<keyword evidence="3" id="KW-1015">Disulfide bond</keyword>
<dbReference type="PANTHER" id="PTHR11036:SF145">
    <property type="entry name" value="SEMAPHORIN-4A ISOFORM X1-RELATED"/>
    <property type="match status" value="1"/>
</dbReference>
<dbReference type="EMBL" id="JADWDJ010000013">
    <property type="protein sequence ID" value="KAG5271330.1"/>
    <property type="molecule type" value="Genomic_DNA"/>
</dbReference>
<dbReference type="InterPro" id="IPR001627">
    <property type="entry name" value="Semap_dom"/>
</dbReference>
<dbReference type="SUPFAM" id="SSF101912">
    <property type="entry name" value="Sema domain"/>
    <property type="match status" value="1"/>
</dbReference>
<dbReference type="SUPFAM" id="SSF103575">
    <property type="entry name" value="Plexin repeat"/>
    <property type="match status" value="1"/>
</dbReference>
<evidence type="ECO:0000256" key="1">
    <source>
        <dbReference type="ARBA" id="ARBA00004370"/>
    </source>
</evidence>
<organism evidence="10 11">
    <name type="scientific">Alosa alosa</name>
    <name type="common">allis shad</name>
    <dbReference type="NCBI Taxonomy" id="278164"/>
    <lineage>
        <taxon>Eukaryota</taxon>
        <taxon>Metazoa</taxon>
        <taxon>Chordata</taxon>
        <taxon>Craniata</taxon>
        <taxon>Vertebrata</taxon>
        <taxon>Euteleostomi</taxon>
        <taxon>Actinopterygii</taxon>
        <taxon>Neopterygii</taxon>
        <taxon>Teleostei</taxon>
        <taxon>Clupei</taxon>
        <taxon>Clupeiformes</taxon>
        <taxon>Clupeoidei</taxon>
        <taxon>Clupeidae</taxon>
        <taxon>Alosa</taxon>
    </lineage>
</organism>
<dbReference type="Proteomes" id="UP000823561">
    <property type="component" value="Chromosome 13"/>
</dbReference>
<evidence type="ECO:0000256" key="7">
    <source>
        <dbReference type="SAM" id="Phobius"/>
    </source>
</evidence>
<dbReference type="InterPro" id="IPR036352">
    <property type="entry name" value="Semap_dom_sf"/>
</dbReference>
<evidence type="ECO:0000256" key="4">
    <source>
        <dbReference type="ARBA" id="ARBA00023180"/>
    </source>
</evidence>
<keyword evidence="8" id="KW-0732">Signal</keyword>
<dbReference type="Pfam" id="PF01403">
    <property type="entry name" value="Sema"/>
    <property type="match status" value="1"/>
</dbReference>
<comment type="subcellular location">
    <subcellularLocation>
        <location evidence="1">Membrane</location>
    </subcellularLocation>
</comment>
<dbReference type="InterPro" id="IPR016201">
    <property type="entry name" value="PSI"/>
</dbReference>
<dbReference type="SMART" id="SM00423">
    <property type="entry name" value="PSI"/>
    <property type="match status" value="1"/>
</dbReference>
<feature type="transmembrane region" description="Helical" evidence="7">
    <location>
        <begin position="713"/>
        <end position="733"/>
    </location>
</feature>
<dbReference type="InterPro" id="IPR027231">
    <property type="entry name" value="Semaphorin"/>
</dbReference>
<evidence type="ECO:0000256" key="3">
    <source>
        <dbReference type="ARBA" id="ARBA00023157"/>
    </source>
</evidence>
<feature type="compositionally biased region" description="Low complexity" evidence="6">
    <location>
        <begin position="643"/>
        <end position="673"/>
    </location>
</feature>
<dbReference type="GO" id="GO:0030215">
    <property type="term" value="F:semaphorin receptor binding"/>
    <property type="evidence" value="ECO:0007669"/>
    <property type="project" value="InterPro"/>
</dbReference>
<dbReference type="GO" id="GO:0007411">
    <property type="term" value="P:axon guidance"/>
    <property type="evidence" value="ECO:0007669"/>
    <property type="project" value="TreeGrafter"/>
</dbReference>
<feature type="domain" description="Sema" evidence="9">
    <location>
        <begin position="29"/>
        <end position="484"/>
    </location>
</feature>
<evidence type="ECO:0000256" key="5">
    <source>
        <dbReference type="PROSITE-ProRule" id="PRU00352"/>
    </source>
</evidence>
<keyword evidence="11" id="KW-1185">Reference proteome</keyword>
<dbReference type="SMART" id="SM00630">
    <property type="entry name" value="Sema"/>
    <property type="match status" value="1"/>
</dbReference>
<comment type="caution">
    <text evidence="10">The sequence shown here is derived from an EMBL/GenBank/DDBJ whole genome shotgun (WGS) entry which is preliminary data.</text>
</comment>
<dbReference type="Gene3D" id="3.30.1680.10">
    <property type="entry name" value="ligand-binding face of the semaphorins, domain 2"/>
    <property type="match status" value="1"/>
</dbReference>
<comment type="caution">
    <text evidence="5">Lacks conserved residue(s) required for the propagation of feature annotation.</text>
</comment>
<dbReference type="InterPro" id="IPR015943">
    <property type="entry name" value="WD40/YVTN_repeat-like_dom_sf"/>
</dbReference>
<dbReference type="GO" id="GO:0005886">
    <property type="term" value="C:plasma membrane"/>
    <property type="evidence" value="ECO:0007669"/>
    <property type="project" value="TreeGrafter"/>
</dbReference>
<keyword evidence="7" id="KW-0812">Transmembrane</keyword>
<evidence type="ECO:0000313" key="10">
    <source>
        <dbReference type="EMBL" id="KAG5271330.1"/>
    </source>
</evidence>
<reference evidence="10" key="1">
    <citation type="submission" date="2020-10" db="EMBL/GenBank/DDBJ databases">
        <title>Chromosome-scale genome assembly of the Allis shad, Alosa alosa.</title>
        <authorList>
            <person name="Margot Z."/>
            <person name="Christophe K."/>
            <person name="Cabau C."/>
            <person name="Louis A."/>
            <person name="Berthelot C."/>
            <person name="Parey E."/>
            <person name="Roest Crollius H."/>
            <person name="Montfort J."/>
            <person name="Robinson-Rechavi M."/>
            <person name="Bucao C."/>
            <person name="Bouchez O."/>
            <person name="Gislard M."/>
            <person name="Lluch J."/>
            <person name="Milhes M."/>
            <person name="Lampietro C."/>
            <person name="Lopez Roques C."/>
            <person name="Donnadieu C."/>
            <person name="Braasch I."/>
            <person name="Desvignes T."/>
            <person name="Postlethwait J."/>
            <person name="Bobe J."/>
            <person name="Guiguen Y."/>
        </authorList>
    </citation>
    <scope>NUCLEOTIDE SEQUENCE</scope>
    <source>
        <strain evidence="10">M-15738</strain>
        <tissue evidence="10">Blood</tissue>
    </source>
</reference>
<gene>
    <name evidence="10" type="ORF">AALO_G00178530</name>
</gene>
<dbReference type="Pfam" id="PF01437">
    <property type="entry name" value="PSI"/>
    <property type="match status" value="1"/>
</dbReference>
<evidence type="ECO:0000256" key="8">
    <source>
        <dbReference type="SAM" id="SignalP"/>
    </source>
</evidence>
<dbReference type="GO" id="GO:0030335">
    <property type="term" value="P:positive regulation of cell migration"/>
    <property type="evidence" value="ECO:0007669"/>
    <property type="project" value="TreeGrafter"/>
</dbReference>